<sequence>MQAPSARLRHDSLTAHTDQTRFLEGEAGNRAQSDICYEMTLALTGSSYGETEPKKATQEEAGHNIKNPDFIGDNPAAYFVNSGKSLGVPMVELATPNGTNNLTEGTNKNDLRVKGMSNPK</sequence>
<reference evidence="2 4" key="1">
    <citation type="submission" date="2012-06" db="EMBL/GenBank/DDBJ databases">
        <title>Finished chromosome of genome of Crinalium epipsammum PCC 9333.</title>
        <authorList>
            <consortium name="US DOE Joint Genome Institute"/>
            <person name="Gugger M."/>
            <person name="Coursin T."/>
            <person name="Rippka R."/>
            <person name="Tandeau De Marsac N."/>
            <person name="Huntemann M."/>
            <person name="Wei C.-L."/>
            <person name="Han J."/>
            <person name="Detter J.C."/>
            <person name="Han C."/>
            <person name="Tapia R."/>
            <person name="Davenport K."/>
            <person name="Daligault H."/>
            <person name="Erkkila T."/>
            <person name="Gu W."/>
            <person name="Munk A.C.C."/>
            <person name="Teshima H."/>
            <person name="Xu Y."/>
            <person name="Chain P."/>
            <person name="Chen A."/>
            <person name="Krypides N."/>
            <person name="Mavromatis K."/>
            <person name="Markowitz V."/>
            <person name="Szeto E."/>
            <person name="Ivanova N."/>
            <person name="Mikhailova N."/>
            <person name="Ovchinnikova G."/>
            <person name="Pagani I."/>
            <person name="Pati A."/>
            <person name="Goodwin L."/>
            <person name="Peters L."/>
            <person name="Pitluck S."/>
            <person name="Woyke T."/>
            <person name="Kerfeld C."/>
        </authorList>
    </citation>
    <scope>NUCLEOTIDE SEQUENCE [LARGE SCALE GENOMIC DNA]</scope>
    <source>
        <strain evidence="2 4">PCC 9333</strain>
    </source>
</reference>
<dbReference type="EMBL" id="CP003620">
    <property type="protein sequence ID" value="AFZ12459.1"/>
    <property type="molecule type" value="Genomic_DNA"/>
</dbReference>
<evidence type="ECO:0000256" key="1">
    <source>
        <dbReference type="SAM" id="MobiDB-lite"/>
    </source>
</evidence>
<organism evidence="2 4">
    <name type="scientific">Crinalium epipsammum PCC 9333</name>
    <dbReference type="NCBI Taxonomy" id="1173022"/>
    <lineage>
        <taxon>Bacteria</taxon>
        <taxon>Bacillati</taxon>
        <taxon>Cyanobacteriota</taxon>
        <taxon>Cyanophyceae</taxon>
        <taxon>Gomontiellales</taxon>
        <taxon>Gomontiellaceae</taxon>
        <taxon>Crinalium</taxon>
    </lineage>
</organism>
<keyword evidence="4" id="KW-1185">Reference proteome</keyword>
<evidence type="ECO:0000313" key="3">
    <source>
        <dbReference type="EMBL" id="AFZ13064.1"/>
    </source>
</evidence>
<protein>
    <submittedName>
        <fullName evidence="2">Uncharacterized protein</fullName>
    </submittedName>
</protein>
<feature type="region of interest" description="Disordered" evidence="1">
    <location>
        <begin position="96"/>
        <end position="120"/>
    </location>
</feature>
<dbReference type="HOGENOM" id="CLU_2045772_0_0_3"/>
<dbReference type="Proteomes" id="UP000010472">
    <property type="component" value="Chromosome"/>
</dbReference>
<feature type="compositionally biased region" description="Polar residues" evidence="1">
    <location>
        <begin position="96"/>
        <end position="106"/>
    </location>
</feature>
<dbReference type="KEGG" id="cep:Cri9333_2192"/>
<dbReference type="RefSeq" id="WP_015202580.1">
    <property type="nucleotide sequence ID" value="NC_019753.1"/>
</dbReference>
<dbReference type="OrthoDB" id="517936at2"/>
<dbReference type="KEGG" id="cep:Cri9333_1569"/>
<name>K9VY31_9CYAN</name>
<proteinExistence type="predicted"/>
<feature type="compositionally biased region" description="Basic and acidic residues" evidence="1">
    <location>
        <begin position="51"/>
        <end position="63"/>
    </location>
</feature>
<dbReference type="PATRIC" id="fig|1173022.3.peg.1695"/>
<evidence type="ECO:0000313" key="2">
    <source>
        <dbReference type="EMBL" id="AFZ12459.1"/>
    </source>
</evidence>
<evidence type="ECO:0000313" key="4">
    <source>
        <dbReference type="Proteomes" id="UP000010472"/>
    </source>
</evidence>
<dbReference type="AlphaFoldDB" id="K9VY31"/>
<gene>
    <name evidence="2" type="ORF">Cri9333_1569</name>
    <name evidence="3" type="ORF">Cri9333_2192</name>
</gene>
<feature type="region of interest" description="Disordered" evidence="1">
    <location>
        <begin position="47"/>
        <end position="69"/>
    </location>
</feature>
<dbReference type="EMBL" id="CP003620">
    <property type="protein sequence ID" value="AFZ13064.1"/>
    <property type="molecule type" value="Genomic_DNA"/>
</dbReference>
<accession>K9VY31</accession>